<feature type="chain" id="PRO_5024463968" evidence="1">
    <location>
        <begin position="28"/>
        <end position="102"/>
    </location>
</feature>
<accession>A0A5N5SR30</accession>
<dbReference type="Proteomes" id="UP000326759">
    <property type="component" value="Unassembled WGS sequence"/>
</dbReference>
<organism evidence="2 3">
    <name type="scientific">Armadillidium nasatum</name>
    <dbReference type="NCBI Taxonomy" id="96803"/>
    <lineage>
        <taxon>Eukaryota</taxon>
        <taxon>Metazoa</taxon>
        <taxon>Ecdysozoa</taxon>
        <taxon>Arthropoda</taxon>
        <taxon>Crustacea</taxon>
        <taxon>Multicrustacea</taxon>
        <taxon>Malacostraca</taxon>
        <taxon>Eumalacostraca</taxon>
        <taxon>Peracarida</taxon>
        <taxon>Isopoda</taxon>
        <taxon>Oniscidea</taxon>
        <taxon>Crinocheta</taxon>
        <taxon>Armadillidiidae</taxon>
        <taxon>Armadillidium</taxon>
    </lineage>
</organism>
<keyword evidence="3" id="KW-1185">Reference proteome</keyword>
<keyword evidence="1" id="KW-0732">Signal</keyword>
<reference evidence="2 3" key="1">
    <citation type="journal article" date="2019" name="PLoS Biol.">
        <title>Sex chromosomes control vertical transmission of feminizing Wolbachia symbionts in an isopod.</title>
        <authorList>
            <person name="Becking T."/>
            <person name="Chebbi M.A."/>
            <person name="Giraud I."/>
            <person name="Moumen B."/>
            <person name="Laverre T."/>
            <person name="Caubet Y."/>
            <person name="Peccoud J."/>
            <person name="Gilbert C."/>
            <person name="Cordaux R."/>
        </authorList>
    </citation>
    <scope>NUCLEOTIDE SEQUENCE [LARGE SCALE GENOMIC DNA]</scope>
    <source>
        <strain evidence="2">ANa2</strain>
        <tissue evidence="2">Whole body excluding digestive tract and cuticle</tissue>
    </source>
</reference>
<evidence type="ECO:0000256" key="1">
    <source>
        <dbReference type="SAM" id="SignalP"/>
    </source>
</evidence>
<dbReference type="AlphaFoldDB" id="A0A5N5SR30"/>
<protein>
    <submittedName>
        <fullName evidence="2">Uncharacterized protein</fullName>
    </submittedName>
</protein>
<name>A0A5N5SR30_9CRUS</name>
<evidence type="ECO:0000313" key="3">
    <source>
        <dbReference type="Proteomes" id="UP000326759"/>
    </source>
</evidence>
<feature type="signal peptide" evidence="1">
    <location>
        <begin position="1"/>
        <end position="27"/>
    </location>
</feature>
<gene>
    <name evidence="2" type="ORF">Anas_03688</name>
</gene>
<evidence type="ECO:0000313" key="2">
    <source>
        <dbReference type="EMBL" id="KAB7496604.1"/>
    </source>
</evidence>
<dbReference type="EMBL" id="SEYY01021206">
    <property type="protein sequence ID" value="KAB7496604.1"/>
    <property type="molecule type" value="Genomic_DNA"/>
</dbReference>
<proteinExistence type="predicted"/>
<comment type="caution">
    <text evidence="2">The sequence shown here is derived from an EMBL/GenBank/DDBJ whole genome shotgun (WGS) entry which is preliminary data.</text>
</comment>
<sequence>MSFGLKVLFLFFFFMFSVIFQSEYVYGEEKCRDCSAVKCQTPGDLGCRHSYFIHPCFCCPTCLPVDIDNCPPILCPAIACPNITCPNGSYEVIGMCCPDCLK</sequence>